<dbReference type="PANTHER" id="PTHR24186:SF41">
    <property type="entry name" value="PGG DOMAIN-CONTAINING PROTEIN"/>
    <property type="match status" value="1"/>
</dbReference>
<dbReference type="Pfam" id="PF12796">
    <property type="entry name" value="Ank_2"/>
    <property type="match status" value="3"/>
</dbReference>
<dbReference type="InterPro" id="IPR026961">
    <property type="entry name" value="PGG_dom"/>
</dbReference>
<feature type="domain" description="PGG" evidence="9">
    <location>
        <begin position="440"/>
        <end position="545"/>
    </location>
</feature>
<proteinExistence type="predicted"/>
<keyword evidence="11" id="KW-1185">Reference proteome</keyword>
<dbReference type="Gramene" id="OB11G19430.1">
    <property type="protein sequence ID" value="OB11G19430.1"/>
    <property type="gene ID" value="OB11G19430"/>
</dbReference>
<evidence type="ECO:0000256" key="6">
    <source>
        <dbReference type="ARBA" id="ARBA00023136"/>
    </source>
</evidence>
<feature type="transmembrane region" description="Helical" evidence="8">
    <location>
        <begin position="448"/>
        <end position="465"/>
    </location>
</feature>
<organism evidence="10">
    <name type="scientific">Oryza brachyantha</name>
    <name type="common">malo sina</name>
    <dbReference type="NCBI Taxonomy" id="4533"/>
    <lineage>
        <taxon>Eukaryota</taxon>
        <taxon>Viridiplantae</taxon>
        <taxon>Streptophyta</taxon>
        <taxon>Embryophyta</taxon>
        <taxon>Tracheophyta</taxon>
        <taxon>Spermatophyta</taxon>
        <taxon>Magnoliopsida</taxon>
        <taxon>Liliopsida</taxon>
        <taxon>Poales</taxon>
        <taxon>Poaceae</taxon>
        <taxon>BOP clade</taxon>
        <taxon>Oryzoideae</taxon>
        <taxon>Oryzeae</taxon>
        <taxon>Oryzinae</taxon>
        <taxon>Oryza</taxon>
    </lineage>
</organism>
<protein>
    <recommendedName>
        <fullName evidence="9">PGG domain-containing protein</fullName>
    </recommendedName>
</protein>
<feature type="transmembrane region" description="Helical" evidence="8">
    <location>
        <begin position="485"/>
        <end position="509"/>
    </location>
</feature>
<dbReference type="InterPro" id="IPR002110">
    <property type="entry name" value="Ankyrin_rpt"/>
</dbReference>
<evidence type="ECO:0000256" key="8">
    <source>
        <dbReference type="SAM" id="Phobius"/>
    </source>
</evidence>
<dbReference type="Pfam" id="PF13962">
    <property type="entry name" value="PGG"/>
    <property type="match status" value="1"/>
</dbReference>
<dbReference type="EnsemblPlants" id="OB11G19430.1">
    <property type="protein sequence ID" value="OB11G19430.1"/>
    <property type="gene ID" value="OB11G19430"/>
</dbReference>
<dbReference type="PANTHER" id="PTHR24186">
    <property type="entry name" value="PROTEIN PHOSPHATASE 1 REGULATORY SUBUNIT"/>
    <property type="match status" value="1"/>
</dbReference>
<keyword evidence="3" id="KW-0677">Repeat</keyword>
<keyword evidence="6 8" id="KW-0472">Membrane</keyword>
<evidence type="ECO:0000259" key="9">
    <source>
        <dbReference type="Pfam" id="PF13962"/>
    </source>
</evidence>
<feature type="transmembrane region" description="Helical" evidence="8">
    <location>
        <begin position="610"/>
        <end position="631"/>
    </location>
</feature>
<dbReference type="GO" id="GO:0005886">
    <property type="term" value="C:plasma membrane"/>
    <property type="evidence" value="ECO:0007669"/>
    <property type="project" value="TreeGrafter"/>
</dbReference>
<evidence type="ECO:0000256" key="5">
    <source>
        <dbReference type="ARBA" id="ARBA00023043"/>
    </source>
</evidence>
<evidence type="ECO:0000256" key="1">
    <source>
        <dbReference type="ARBA" id="ARBA00004141"/>
    </source>
</evidence>
<accession>J3N807</accession>
<feature type="repeat" description="ANK" evidence="7">
    <location>
        <begin position="110"/>
        <end position="142"/>
    </location>
</feature>
<dbReference type="OMA" id="NRMLVHI"/>
<evidence type="ECO:0000256" key="4">
    <source>
        <dbReference type="ARBA" id="ARBA00022989"/>
    </source>
</evidence>
<feature type="repeat" description="ANK" evidence="7">
    <location>
        <begin position="321"/>
        <end position="353"/>
    </location>
</feature>
<gene>
    <name evidence="10" type="primary">LOC102720375</name>
</gene>
<dbReference type="Proteomes" id="UP000006038">
    <property type="component" value="Chromosome 11"/>
</dbReference>
<feature type="repeat" description="ANK" evidence="7">
    <location>
        <begin position="357"/>
        <end position="381"/>
    </location>
</feature>
<keyword evidence="5 7" id="KW-0040">ANK repeat</keyword>
<comment type="subcellular location">
    <subcellularLocation>
        <location evidence="1">Membrane</location>
        <topology evidence="1">Multi-pass membrane protein</topology>
    </subcellularLocation>
</comment>
<feature type="transmembrane region" description="Helical" evidence="8">
    <location>
        <begin position="521"/>
        <end position="545"/>
    </location>
</feature>
<reference evidence="10" key="1">
    <citation type="journal article" date="2013" name="Nat. Commun.">
        <title>Whole-genome sequencing of Oryza brachyantha reveals mechanisms underlying Oryza genome evolution.</title>
        <authorList>
            <person name="Chen J."/>
            <person name="Huang Q."/>
            <person name="Gao D."/>
            <person name="Wang J."/>
            <person name="Lang Y."/>
            <person name="Liu T."/>
            <person name="Li B."/>
            <person name="Bai Z."/>
            <person name="Luis Goicoechea J."/>
            <person name="Liang C."/>
            <person name="Chen C."/>
            <person name="Zhang W."/>
            <person name="Sun S."/>
            <person name="Liao Y."/>
            <person name="Zhang X."/>
            <person name="Yang L."/>
            <person name="Song C."/>
            <person name="Wang M."/>
            <person name="Shi J."/>
            <person name="Liu G."/>
            <person name="Liu J."/>
            <person name="Zhou H."/>
            <person name="Zhou W."/>
            <person name="Yu Q."/>
            <person name="An N."/>
            <person name="Chen Y."/>
            <person name="Cai Q."/>
            <person name="Wang B."/>
            <person name="Liu B."/>
            <person name="Min J."/>
            <person name="Huang Y."/>
            <person name="Wu H."/>
            <person name="Li Z."/>
            <person name="Zhang Y."/>
            <person name="Yin Y."/>
            <person name="Song W."/>
            <person name="Jiang J."/>
            <person name="Jackson S.A."/>
            <person name="Wing R.A."/>
            <person name="Wang J."/>
            <person name="Chen M."/>
        </authorList>
    </citation>
    <scope>NUCLEOTIDE SEQUENCE [LARGE SCALE GENOMIC DNA]</scope>
    <source>
        <strain evidence="10">cv. IRGC 101232</strain>
    </source>
</reference>
<dbReference type="eggNOG" id="KOG0504">
    <property type="taxonomic scope" value="Eukaryota"/>
</dbReference>
<evidence type="ECO:0000256" key="3">
    <source>
        <dbReference type="ARBA" id="ARBA00022737"/>
    </source>
</evidence>
<reference evidence="10" key="2">
    <citation type="submission" date="2013-04" db="UniProtKB">
        <authorList>
            <consortium name="EnsemblPlants"/>
        </authorList>
    </citation>
    <scope>IDENTIFICATION</scope>
</reference>
<dbReference type="AlphaFoldDB" id="J3N807"/>
<feature type="repeat" description="ANK" evidence="7">
    <location>
        <begin position="287"/>
        <end position="309"/>
    </location>
</feature>
<evidence type="ECO:0000313" key="10">
    <source>
        <dbReference type="EnsemblPlants" id="OB11G19430.1"/>
    </source>
</evidence>
<dbReference type="PROSITE" id="PS50088">
    <property type="entry name" value="ANK_REPEAT"/>
    <property type="match status" value="4"/>
</dbReference>
<dbReference type="STRING" id="4533.J3N807"/>
<dbReference type="SUPFAM" id="SSF48403">
    <property type="entry name" value="Ankyrin repeat"/>
    <property type="match status" value="1"/>
</dbReference>
<dbReference type="HOGENOM" id="CLU_000134_36_3_1"/>
<dbReference type="PROSITE" id="PS50297">
    <property type="entry name" value="ANK_REP_REGION"/>
    <property type="match status" value="3"/>
</dbReference>
<evidence type="ECO:0000256" key="7">
    <source>
        <dbReference type="PROSITE-ProRule" id="PRU00023"/>
    </source>
</evidence>
<dbReference type="SMART" id="SM00248">
    <property type="entry name" value="ANK"/>
    <property type="match status" value="8"/>
</dbReference>
<evidence type="ECO:0000256" key="2">
    <source>
        <dbReference type="ARBA" id="ARBA00022692"/>
    </source>
</evidence>
<dbReference type="Gene3D" id="1.25.40.20">
    <property type="entry name" value="Ankyrin repeat-containing domain"/>
    <property type="match status" value="4"/>
</dbReference>
<keyword evidence="2 8" id="KW-0812">Transmembrane</keyword>
<keyword evidence="4 8" id="KW-1133">Transmembrane helix</keyword>
<name>J3N807_ORYBR</name>
<feature type="transmembrane region" description="Helical" evidence="8">
    <location>
        <begin position="565"/>
        <end position="589"/>
    </location>
</feature>
<dbReference type="InterPro" id="IPR036770">
    <property type="entry name" value="Ankyrin_rpt-contain_sf"/>
</dbReference>
<evidence type="ECO:0000313" key="11">
    <source>
        <dbReference type="Proteomes" id="UP000006038"/>
    </source>
</evidence>
<sequence>MELISAGCKNNIPHHVFMCSELYVAAFDGQRQEILRLLGGSSGDGLEAGTSRPSPAAQATGILYCTPCNIHEVTAEQGTLLHVAAAQGHCDLITELCRHDRDLLSSVTSSGDTPLHCAAKAGHAAAVRAIIAQLAARESVEEDRLGEILRGKNAAGDTALHLAARHGHGAAGSALMAAAPEAASDVNGSGVSPLYLAVMSRSVAAVTAVLSCRDASAGGPQNALHAAVLQSPEMVSLLLEWRQELATQVDSNQSTPLHYASSDGDRSIVQEILKHIPPSAVHVRDSEGLSPLHVAALMGHAGTVRLLLKISPASAGVRDNQGRTFLHAAAMRGQVSVISYAVKNRMLVHILDEQDNEGNTPLHLAVIAGKYKTVSKLLYSGKVQNHIMNNAGNTPSDLTEKSTGFYTMVRLILKLYVFGGQFRPQRQDHIVKWKGHDIMKWQSTSSKYLAIVSTLVATIAFSATFNMPGSYGSDGKANLNDDRLYHAFMVLDSVAMTTSVIATILLVYGRIAQSHRSWPSFVIAMYSLWLSLITMMLAFLTSVMAVMDKNNSIRMALTRELYQGLYVLMILLIRATMPGSIKGILMFLIGGFLDQQRRVKRRISRQYPLIVFYIFNIIVFAVVTIMALTAIDVTGNLRY</sequence>